<sequence length="315" mass="34953">MPPQLISGDIGAKPVDELRTTLQAVGIGRIDNAARYGGRESERIIGAAHIPEDFTVDTKVYFTFVPLGGGMLSATAIEDSSLGVEKFNVLYCHGPDYVTPLSETAKAFDEQFQKGRFTHLGVSNFEVPMLKDWFEIAEREGYVLPSAFQGQYNLLCRQYETELFPLLREKGMAFNAYSPLAGGFLLGHLMEQGHQSGTTRFKDAAGMYNNFYDKPSMHEAIKKLREVGQQAGVGIDELSLRWLRYHSILQDQDGIILGSSKVAQIERNCEQLAKGPLGESVAKELSALYGGVRADAKLIVDFSPEGYFYKAMERK</sequence>
<dbReference type="EMBL" id="JAUJLE010000441">
    <property type="protein sequence ID" value="KAK0956288.1"/>
    <property type="molecule type" value="Genomic_DNA"/>
</dbReference>
<keyword evidence="1" id="KW-0560">Oxidoreductase</keyword>
<dbReference type="Proteomes" id="UP001175353">
    <property type="component" value="Unassembled WGS sequence"/>
</dbReference>
<evidence type="ECO:0000313" key="3">
    <source>
        <dbReference type="EMBL" id="KAK0956288.1"/>
    </source>
</evidence>
<accession>A0AAN6H5N2</accession>
<proteinExistence type="predicted"/>
<dbReference type="PANTHER" id="PTHR43364:SF4">
    <property type="entry name" value="NAD(P)-LINKED OXIDOREDUCTASE SUPERFAMILY PROTEIN"/>
    <property type="match status" value="1"/>
</dbReference>
<organism evidence="3 4">
    <name type="scientific">Friedmanniomyces endolithicus</name>
    <dbReference type="NCBI Taxonomy" id="329885"/>
    <lineage>
        <taxon>Eukaryota</taxon>
        <taxon>Fungi</taxon>
        <taxon>Dikarya</taxon>
        <taxon>Ascomycota</taxon>
        <taxon>Pezizomycotina</taxon>
        <taxon>Dothideomycetes</taxon>
        <taxon>Dothideomycetidae</taxon>
        <taxon>Mycosphaerellales</taxon>
        <taxon>Teratosphaeriaceae</taxon>
        <taxon>Friedmanniomyces</taxon>
    </lineage>
</organism>
<dbReference type="InterPro" id="IPR023210">
    <property type="entry name" value="NADP_OxRdtase_dom"/>
</dbReference>
<evidence type="ECO:0000259" key="2">
    <source>
        <dbReference type="Pfam" id="PF00248"/>
    </source>
</evidence>
<dbReference type="PANTHER" id="PTHR43364">
    <property type="entry name" value="NADH-SPECIFIC METHYLGLYOXAL REDUCTASE-RELATED"/>
    <property type="match status" value="1"/>
</dbReference>
<evidence type="ECO:0000313" key="4">
    <source>
        <dbReference type="Proteomes" id="UP001175353"/>
    </source>
</evidence>
<dbReference type="InterPro" id="IPR036812">
    <property type="entry name" value="NAD(P)_OxRdtase_dom_sf"/>
</dbReference>
<reference evidence="3" key="1">
    <citation type="submission" date="2023-06" db="EMBL/GenBank/DDBJ databases">
        <title>Black Yeasts Isolated from many extreme environments.</title>
        <authorList>
            <person name="Coleine C."/>
            <person name="Stajich J.E."/>
            <person name="Selbmann L."/>
        </authorList>
    </citation>
    <scope>NUCLEOTIDE SEQUENCE</scope>
    <source>
        <strain evidence="3">CCFEE 5200</strain>
    </source>
</reference>
<dbReference type="GO" id="GO:0016491">
    <property type="term" value="F:oxidoreductase activity"/>
    <property type="evidence" value="ECO:0007669"/>
    <property type="project" value="UniProtKB-KW"/>
</dbReference>
<dbReference type="InterPro" id="IPR050523">
    <property type="entry name" value="AKR_Detox_Biosynth"/>
</dbReference>
<dbReference type="AlphaFoldDB" id="A0AAN6H5N2"/>
<name>A0AAN6H5N2_9PEZI</name>
<keyword evidence="4" id="KW-1185">Reference proteome</keyword>
<dbReference type="Pfam" id="PF00248">
    <property type="entry name" value="Aldo_ket_red"/>
    <property type="match status" value="1"/>
</dbReference>
<dbReference type="GO" id="GO:0005829">
    <property type="term" value="C:cytosol"/>
    <property type="evidence" value="ECO:0007669"/>
    <property type="project" value="TreeGrafter"/>
</dbReference>
<protein>
    <recommendedName>
        <fullName evidence="2">NADP-dependent oxidoreductase domain-containing protein</fullName>
    </recommendedName>
</protein>
<comment type="caution">
    <text evidence="3">The sequence shown here is derived from an EMBL/GenBank/DDBJ whole genome shotgun (WGS) entry which is preliminary data.</text>
</comment>
<evidence type="ECO:0000256" key="1">
    <source>
        <dbReference type="ARBA" id="ARBA00023002"/>
    </source>
</evidence>
<gene>
    <name evidence="3" type="ORF">LTR91_022444</name>
</gene>
<dbReference type="SUPFAM" id="SSF51430">
    <property type="entry name" value="NAD(P)-linked oxidoreductase"/>
    <property type="match status" value="1"/>
</dbReference>
<feature type="domain" description="NADP-dependent oxidoreductase" evidence="2">
    <location>
        <begin position="19"/>
        <end position="288"/>
    </location>
</feature>
<dbReference type="Gene3D" id="3.20.20.100">
    <property type="entry name" value="NADP-dependent oxidoreductase domain"/>
    <property type="match status" value="1"/>
</dbReference>